<dbReference type="Gene3D" id="3.40.50.150">
    <property type="entry name" value="Vaccinia Virus protein VP39"/>
    <property type="match status" value="1"/>
</dbReference>
<evidence type="ECO:0000259" key="4">
    <source>
        <dbReference type="PROSITE" id="PS50123"/>
    </source>
</evidence>
<name>A0ABS8DQ29_9GAMM</name>
<organism evidence="5 6">
    <name type="scientific">Vreelandella malpeensis</name>
    <dbReference type="NCBI Taxonomy" id="1172368"/>
    <lineage>
        <taxon>Bacteria</taxon>
        <taxon>Pseudomonadati</taxon>
        <taxon>Pseudomonadota</taxon>
        <taxon>Gammaproteobacteria</taxon>
        <taxon>Oceanospirillales</taxon>
        <taxon>Halomonadaceae</taxon>
        <taxon>Vreelandella</taxon>
    </lineage>
</organism>
<evidence type="ECO:0000313" key="6">
    <source>
        <dbReference type="Proteomes" id="UP001319882"/>
    </source>
</evidence>
<accession>A0ABS8DQ29</accession>
<dbReference type="RefSeq" id="WP_227388860.1">
    <property type="nucleotide sequence ID" value="NZ_JBHSCJ010000003.1"/>
</dbReference>
<dbReference type="Pfam" id="PF01739">
    <property type="entry name" value="CheR"/>
    <property type="match status" value="1"/>
</dbReference>
<keyword evidence="6" id="KW-1185">Reference proteome</keyword>
<dbReference type="InterPro" id="IPR029063">
    <property type="entry name" value="SAM-dependent_MTases_sf"/>
</dbReference>
<dbReference type="SUPFAM" id="SSF48452">
    <property type="entry name" value="TPR-like"/>
    <property type="match status" value="1"/>
</dbReference>
<feature type="domain" description="CheR-type methyltransferase" evidence="4">
    <location>
        <begin position="1"/>
        <end position="268"/>
    </location>
</feature>
<dbReference type="Gene3D" id="1.25.40.10">
    <property type="entry name" value="Tetratricopeptide repeat domain"/>
    <property type="match status" value="1"/>
</dbReference>
<protein>
    <submittedName>
        <fullName evidence="5">Protein-glutamate O-methyltransferase CheR</fullName>
    </submittedName>
</protein>
<reference evidence="5 6" key="1">
    <citation type="journal article" date="2021" name="Sci. Rep.">
        <title>Genome analysis of a halophilic bacterium Halomonas malpeensis YU-PRIM-29(T) reveals its exopolysaccharide and pigment producing capabilities.</title>
        <authorList>
            <person name="Athmika"/>
            <person name="Ghate S.D."/>
            <person name="Arun A.B."/>
            <person name="Rao S.S."/>
            <person name="Kumar S.T.A."/>
            <person name="Kandiyil M.K."/>
            <person name="Saptami K."/>
            <person name="Rekha P.D."/>
        </authorList>
    </citation>
    <scope>NUCLEOTIDE SEQUENCE [LARGE SCALE GENOMIC DNA]</scope>
    <source>
        <strain evidence="6">prim 29</strain>
    </source>
</reference>
<sequence>MKSYAPFKQLIYERYGLDLEGLAEPRLVRAVDALLDATGTRDPGVLVKRLRRDAALLDDFISQLTINETYFYREPEALAWLAEHYLPERLARGAGPLRILSAGCSSGEEPYSLGMALLERFGARAPTLFRIIGGDVDHRVLAKARRGIYAGMAFRALPGALKTRYFTPRGHQFAIDNTLRDWVRFQALNVLEPSGDSEDGGPFDLILFRNVSIYFDEQKRIAIQKRLLERLAPEGILVCGVSETLGNDLGVLELTQREGVFHFRRPTHQAAASRPLPAPASTAMPKPECIAAPVRAATPLPAVMPAAAESFAQRVQEAQAHLNDNRFDDAEALLATLLDEQPWSVDARLLAGLVARWQQRPEQAQKHFKRALYVAPECWPAHFYQAELVRAGELEGIPGQPMRGYAAVLRLLEASPHATGGLTIIASPIPPGDARFLAKRHLVTGAQTREADDGL</sequence>
<evidence type="ECO:0000256" key="3">
    <source>
        <dbReference type="ARBA" id="ARBA00022691"/>
    </source>
</evidence>
<keyword evidence="1" id="KW-0489">Methyltransferase</keyword>
<dbReference type="SUPFAM" id="SSF53335">
    <property type="entry name" value="S-adenosyl-L-methionine-dependent methyltransferases"/>
    <property type="match status" value="1"/>
</dbReference>
<evidence type="ECO:0000313" key="5">
    <source>
        <dbReference type="EMBL" id="MCB8888255.1"/>
    </source>
</evidence>
<dbReference type="EMBL" id="WHVL01000001">
    <property type="protein sequence ID" value="MCB8888255.1"/>
    <property type="molecule type" value="Genomic_DNA"/>
</dbReference>
<evidence type="ECO:0000256" key="2">
    <source>
        <dbReference type="ARBA" id="ARBA00022679"/>
    </source>
</evidence>
<dbReference type="InterPro" id="IPR022642">
    <property type="entry name" value="CheR_C"/>
</dbReference>
<gene>
    <name evidence="5" type="ORF">GEV37_03820</name>
</gene>
<dbReference type="PANTHER" id="PTHR24422:SF19">
    <property type="entry name" value="CHEMOTAXIS PROTEIN METHYLTRANSFERASE"/>
    <property type="match status" value="1"/>
</dbReference>
<dbReference type="Pfam" id="PF14559">
    <property type="entry name" value="TPR_19"/>
    <property type="match status" value="1"/>
</dbReference>
<dbReference type="PANTHER" id="PTHR24422">
    <property type="entry name" value="CHEMOTAXIS PROTEIN METHYLTRANSFERASE"/>
    <property type="match status" value="1"/>
</dbReference>
<dbReference type="SUPFAM" id="SSF47757">
    <property type="entry name" value="Chemotaxis receptor methyltransferase CheR, N-terminal domain"/>
    <property type="match status" value="1"/>
</dbReference>
<dbReference type="InterPro" id="IPR050903">
    <property type="entry name" value="Bact_Chemotaxis_MeTrfase"/>
</dbReference>
<dbReference type="SMART" id="SM00138">
    <property type="entry name" value="MeTrc"/>
    <property type="match status" value="1"/>
</dbReference>
<comment type="caution">
    <text evidence="5">The sequence shown here is derived from an EMBL/GenBank/DDBJ whole genome shotgun (WGS) entry which is preliminary data.</text>
</comment>
<dbReference type="PRINTS" id="PR00996">
    <property type="entry name" value="CHERMTFRASE"/>
</dbReference>
<dbReference type="Proteomes" id="UP001319882">
    <property type="component" value="Unassembled WGS sequence"/>
</dbReference>
<proteinExistence type="predicted"/>
<keyword evidence="3" id="KW-0949">S-adenosyl-L-methionine</keyword>
<dbReference type="PROSITE" id="PS50123">
    <property type="entry name" value="CHER"/>
    <property type="match status" value="1"/>
</dbReference>
<evidence type="ECO:0000256" key="1">
    <source>
        <dbReference type="ARBA" id="ARBA00022603"/>
    </source>
</evidence>
<dbReference type="InterPro" id="IPR000780">
    <property type="entry name" value="CheR_MeTrfase"/>
</dbReference>
<keyword evidence="2" id="KW-0808">Transferase</keyword>
<dbReference type="InterPro" id="IPR011990">
    <property type="entry name" value="TPR-like_helical_dom_sf"/>
</dbReference>